<reference evidence="4" key="1">
    <citation type="journal article" date="2014" name="Front. Microbiol.">
        <title>High frequency of phylogenetically diverse reductive dehalogenase-homologous genes in deep subseafloor sedimentary metagenomes.</title>
        <authorList>
            <person name="Kawai M."/>
            <person name="Futagami T."/>
            <person name="Toyoda A."/>
            <person name="Takaki Y."/>
            <person name="Nishi S."/>
            <person name="Hori S."/>
            <person name="Arai W."/>
            <person name="Tsubouchi T."/>
            <person name="Morono Y."/>
            <person name="Uchiyama I."/>
            <person name="Ito T."/>
            <person name="Fujiyama A."/>
            <person name="Inagaki F."/>
            <person name="Takami H."/>
        </authorList>
    </citation>
    <scope>NUCLEOTIDE SEQUENCE</scope>
    <source>
        <strain evidence="4">Expedition CK06-06</strain>
    </source>
</reference>
<dbReference type="InterPro" id="IPR036318">
    <property type="entry name" value="FAD-bd_PCMH-like_sf"/>
</dbReference>
<dbReference type="PROSITE" id="PS51371">
    <property type="entry name" value="CBS"/>
    <property type="match status" value="1"/>
</dbReference>
<organism evidence="4">
    <name type="scientific">marine sediment metagenome</name>
    <dbReference type="NCBI Taxonomy" id="412755"/>
    <lineage>
        <taxon>unclassified sequences</taxon>
        <taxon>metagenomes</taxon>
        <taxon>ecological metagenomes</taxon>
    </lineage>
</organism>
<dbReference type="SMART" id="SM01091">
    <property type="entry name" value="CorC_HlyC"/>
    <property type="match status" value="1"/>
</dbReference>
<dbReference type="AlphaFoldDB" id="X1AX09"/>
<dbReference type="Pfam" id="PF03471">
    <property type="entry name" value="CorC_HlyC"/>
    <property type="match status" value="1"/>
</dbReference>
<dbReference type="Gene3D" id="3.30.465.10">
    <property type="match status" value="1"/>
</dbReference>
<dbReference type="GO" id="GO:0050660">
    <property type="term" value="F:flavin adenine dinucleotide binding"/>
    <property type="evidence" value="ECO:0007669"/>
    <property type="project" value="InterPro"/>
</dbReference>
<dbReference type="CDD" id="cd04590">
    <property type="entry name" value="CBS_pair_CorC_HlyC_assoc"/>
    <property type="match status" value="1"/>
</dbReference>
<dbReference type="SUPFAM" id="SSF54631">
    <property type="entry name" value="CBS-domain pair"/>
    <property type="match status" value="1"/>
</dbReference>
<dbReference type="EMBL" id="BART01005325">
    <property type="protein sequence ID" value="GAG64316.1"/>
    <property type="molecule type" value="Genomic_DNA"/>
</dbReference>
<dbReference type="InterPro" id="IPR046342">
    <property type="entry name" value="CBS_dom_sf"/>
</dbReference>
<protein>
    <recommendedName>
        <fullName evidence="3">CBS domain-containing protein</fullName>
    </recommendedName>
</protein>
<dbReference type="InterPro" id="IPR016169">
    <property type="entry name" value="FAD-bd_PCMH_sub2"/>
</dbReference>
<name>X1AX09_9ZZZZ</name>
<dbReference type="InterPro" id="IPR044751">
    <property type="entry name" value="Ion_transp-like_CBS"/>
</dbReference>
<feature type="non-terminal residue" evidence="4">
    <location>
        <position position="1"/>
    </location>
</feature>
<evidence type="ECO:0000259" key="3">
    <source>
        <dbReference type="PROSITE" id="PS51371"/>
    </source>
</evidence>
<evidence type="ECO:0000256" key="1">
    <source>
        <dbReference type="ARBA" id="ARBA00022737"/>
    </source>
</evidence>
<accession>X1AX09</accession>
<dbReference type="InterPro" id="IPR000644">
    <property type="entry name" value="CBS_dom"/>
</dbReference>
<dbReference type="SUPFAM" id="SSF56176">
    <property type="entry name" value="FAD-binding/transporter-associated domain-like"/>
    <property type="match status" value="1"/>
</dbReference>
<sequence length="250" mass="29518">SLIPAYRESPDNIIGVLHTKDFTRSLIEKKNYSLQNLIRPAYFIPETKLISEVLKEMQRRGERLAVVTDEYGGTEGLITVEDILEEIVGEIKDKTKKEIKEYTKLPDDKYYVLGSMSIDDFNETFSFALPESDEYNTIAGFIALNSGKILNTGESYEFEGLKFELIKKIRQKMVQFVFLYFKYCSNTLWSFSIRNFIKVYRFEYRNFKIPAFQVFNKLIFFRRKFICNKNYLAVKFAFNSFVNRFLSFNN</sequence>
<dbReference type="InterPro" id="IPR005170">
    <property type="entry name" value="Transptr-assoc_dom"/>
</dbReference>
<keyword evidence="2" id="KW-0129">CBS domain</keyword>
<comment type="caution">
    <text evidence="4">The sequence shown here is derived from an EMBL/GenBank/DDBJ whole genome shotgun (WGS) entry which is preliminary data.</text>
</comment>
<proteinExistence type="predicted"/>
<dbReference type="PANTHER" id="PTHR22777">
    <property type="entry name" value="HEMOLYSIN-RELATED"/>
    <property type="match status" value="1"/>
</dbReference>
<dbReference type="PANTHER" id="PTHR22777:SF17">
    <property type="entry name" value="UPF0053 PROTEIN SLL0260"/>
    <property type="match status" value="1"/>
</dbReference>
<feature type="domain" description="CBS" evidence="3">
    <location>
        <begin position="37"/>
        <end position="94"/>
    </location>
</feature>
<gene>
    <name evidence="4" type="ORF">S01H4_12496</name>
</gene>
<evidence type="ECO:0000313" key="4">
    <source>
        <dbReference type="EMBL" id="GAG64316.1"/>
    </source>
</evidence>
<evidence type="ECO:0000256" key="2">
    <source>
        <dbReference type="ARBA" id="ARBA00023122"/>
    </source>
</evidence>
<dbReference type="Gene3D" id="3.10.580.10">
    <property type="entry name" value="CBS-domain"/>
    <property type="match status" value="1"/>
</dbReference>
<dbReference type="Pfam" id="PF00571">
    <property type="entry name" value="CBS"/>
    <property type="match status" value="1"/>
</dbReference>
<keyword evidence="1" id="KW-0677">Repeat</keyword>
<feature type="non-terminal residue" evidence="4">
    <location>
        <position position="250"/>
    </location>
</feature>